<evidence type="ECO:0000256" key="1">
    <source>
        <dbReference type="SAM" id="SignalP"/>
    </source>
</evidence>
<keyword evidence="1" id="KW-0732">Signal</keyword>
<feature type="signal peptide" evidence="1">
    <location>
        <begin position="1"/>
        <end position="26"/>
    </location>
</feature>
<keyword evidence="3" id="KW-1185">Reference proteome</keyword>
<accession>A0A8J3DFU6</accession>
<dbReference type="Proteomes" id="UP000641137">
    <property type="component" value="Unassembled WGS sequence"/>
</dbReference>
<feature type="chain" id="PRO_5035197186" evidence="1">
    <location>
        <begin position="27"/>
        <end position="220"/>
    </location>
</feature>
<organism evidence="2 3">
    <name type="scientific">Limoniibacter endophyticus</name>
    <dbReference type="NCBI Taxonomy" id="1565040"/>
    <lineage>
        <taxon>Bacteria</taxon>
        <taxon>Pseudomonadati</taxon>
        <taxon>Pseudomonadota</taxon>
        <taxon>Alphaproteobacteria</taxon>
        <taxon>Hyphomicrobiales</taxon>
        <taxon>Bartonellaceae</taxon>
        <taxon>Limoniibacter</taxon>
    </lineage>
</organism>
<sequence length="220" mass="24474">MKQARKVAQMATLALFVANFSSSTVAQERAYVWVPSKLNDSAYKVRSGINYQNGWQASGGTDFSLAADKHGKLVENAARVAVWGRAVDEAVEHGRTVRRELDLNVDTRSGRGQISIKRMRRWIATEKLDVEVVRNLTLQCNSYEAYCHDANASQSVRLSVPETKTAIVARSSISSNNTDVTNSLSIEQNALQNVNLNLTLNNPARDEREASARASYGWRW</sequence>
<proteinExistence type="predicted"/>
<dbReference type="RefSeq" id="WP_189487251.1">
    <property type="nucleotide sequence ID" value="NZ_BMZO01000001.1"/>
</dbReference>
<reference evidence="2" key="2">
    <citation type="submission" date="2020-09" db="EMBL/GenBank/DDBJ databases">
        <authorList>
            <person name="Sun Q."/>
            <person name="Kim S."/>
        </authorList>
    </citation>
    <scope>NUCLEOTIDE SEQUENCE</scope>
    <source>
        <strain evidence="2">KCTC 42097</strain>
    </source>
</reference>
<gene>
    <name evidence="2" type="ORF">GCM10010136_03540</name>
</gene>
<comment type="caution">
    <text evidence="2">The sequence shown here is derived from an EMBL/GenBank/DDBJ whole genome shotgun (WGS) entry which is preliminary data.</text>
</comment>
<reference evidence="2" key="1">
    <citation type="journal article" date="2014" name="Int. J. Syst. Evol. Microbiol.">
        <title>Complete genome sequence of Corynebacterium casei LMG S-19264T (=DSM 44701T), isolated from a smear-ripened cheese.</title>
        <authorList>
            <consortium name="US DOE Joint Genome Institute (JGI-PGF)"/>
            <person name="Walter F."/>
            <person name="Albersmeier A."/>
            <person name="Kalinowski J."/>
            <person name="Ruckert C."/>
        </authorList>
    </citation>
    <scope>NUCLEOTIDE SEQUENCE</scope>
    <source>
        <strain evidence="2">KCTC 42097</strain>
    </source>
</reference>
<evidence type="ECO:0000313" key="2">
    <source>
        <dbReference type="EMBL" id="GHC62433.1"/>
    </source>
</evidence>
<dbReference type="AlphaFoldDB" id="A0A8J3DFU6"/>
<dbReference type="EMBL" id="BMZO01000001">
    <property type="protein sequence ID" value="GHC62433.1"/>
    <property type="molecule type" value="Genomic_DNA"/>
</dbReference>
<evidence type="ECO:0000313" key="3">
    <source>
        <dbReference type="Proteomes" id="UP000641137"/>
    </source>
</evidence>
<name>A0A8J3DFU6_9HYPH</name>
<protein>
    <submittedName>
        <fullName evidence="2">Uncharacterized protein</fullName>
    </submittedName>
</protein>